<evidence type="ECO:0000313" key="5">
    <source>
        <dbReference type="EMBL" id="CAD6926354.1"/>
    </source>
</evidence>
<comment type="caution">
    <text evidence="5">The sequence shown here is derived from an EMBL/GenBank/DDBJ whole genome shotgun (WGS) entry which is preliminary data.</text>
</comment>
<feature type="domain" description="Lactate/malate dehydrogenase C-terminal" evidence="4">
    <location>
        <begin position="283"/>
        <end position="372"/>
    </location>
</feature>
<dbReference type="InterPro" id="IPR015955">
    <property type="entry name" value="Lactate_DH/Glyco_Ohase_4_C"/>
</dbReference>
<proteinExistence type="predicted"/>
<protein>
    <recommendedName>
        <fullName evidence="4">Lactate/malate dehydrogenase C-terminal domain-containing protein</fullName>
    </recommendedName>
</protein>
<evidence type="ECO:0000256" key="3">
    <source>
        <dbReference type="SAM" id="MobiDB-lite"/>
    </source>
</evidence>
<name>A0ABN7IW73_9BASI</name>
<dbReference type="Gene3D" id="3.90.110.10">
    <property type="entry name" value="Lactate dehydrogenase/glycoside hydrolase, family 4, C-terminal"/>
    <property type="match status" value="1"/>
</dbReference>
<dbReference type="InterPro" id="IPR022383">
    <property type="entry name" value="Lactate/malate_DH_C"/>
</dbReference>
<evidence type="ECO:0000313" key="6">
    <source>
        <dbReference type="Proteomes" id="UP000836402"/>
    </source>
</evidence>
<sequence length="375" mass="40351">MSLHASTSPSLPGRRLRVQPQQHHYAGLEVPTLDPCTLAIIAKMRTMREDLHARFDAVSVRLTAVEQLHQHQHERNNPVDPIATVDDGRRASIAPVHPPPDRNRASAEAVWSPALLEDRFVNTTRGPTRPRPVQPPITPRHLPSHITSAPRTSSPTSVHPDSDPSLQVSSSYAAAPTSATEAPAMWEDVLLEMRSFRLKTATARRHNTTLVPTSIEEAAALGPVAPSCIDSALNNAAPTTSLFSSSRKPRSLTSGCTTSVSPPMSLPMLSTKYNPKRLFGVITLDVNRASTFLSGIANFKPAIKVNVPIVSGHSGVNIVPLFCQVAHVFFVSAGEQCEKCVHRIQFGGDELVKVKDGAGTATLSMAYAAAVFSGE</sequence>
<keyword evidence="6" id="KW-1185">Reference proteome</keyword>
<feature type="compositionally biased region" description="Polar residues" evidence="3">
    <location>
        <begin position="145"/>
        <end position="168"/>
    </location>
</feature>
<dbReference type="Pfam" id="PF02866">
    <property type="entry name" value="Ldh_1_C"/>
    <property type="match status" value="1"/>
</dbReference>
<dbReference type="PANTHER" id="PTHR11540:SF73">
    <property type="entry name" value="MALATE DEHYDROGENASE, MITOCHONDRIAL"/>
    <property type="match status" value="1"/>
</dbReference>
<keyword evidence="2" id="KW-0520">NAD</keyword>
<organism evidence="5 6">
    <name type="scientific">Tilletia caries</name>
    <name type="common">wheat bunt fungus</name>
    <dbReference type="NCBI Taxonomy" id="13290"/>
    <lineage>
        <taxon>Eukaryota</taxon>
        <taxon>Fungi</taxon>
        <taxon>Dikarya</taxon>
        <taxon>Basidiomycota</taxon>
        <taxon>Ustilaginomycotina</taxon>
        <taxon>Exobasidiomycetes</taxon>
        <taxon>Tilletiales</taxon>
        <taxon>Tilletiaceae</taxon>
        <taxon>Tilletia</taxon>
    </lineage>
</organism>
<dbReference type="SUPFAM" id="SSF56327">
    <property type="entry name" value="LDH C-terminal domain-like"/>
    <property type="match status" value="1"/>
</dbReference>
<gene>
    <name evidence="5" type="ORF">JKIAZH3_G782</name>
</gene>
<evidence type="ECO:0000259" key="4">
    <source>
        <dbReference type="Pfam" id="PF02866"/>
    </source>
</evidence>
<feature type="region of interest" description="Disordered" evidence="3">
    <location>
        <begin position="122"/>
        <end position="174"/>
    </location>
</feature>
<reference evidence="5" key="1">
    <citation type="submission" date="2020-10" db="EMBL/GenBank/DDBJ databases">
        <authorList>
            <person name="Sedaghatjoo S."/>
        </authorList>
    </citation>
    <scope>NUCLEOTIDE SEQUENCE</scope>
    <source>
        <strain evidence="5">AZH3</strain>
    </source>
</reference>
<evidence type="ECO:0000256" key="2">
    <source>
        <dbReference type="ARBA" id="ARBA00023027"/>
    </source>
</evidence>
<evidence type="ECO:0000256" key="1">
    <source>
        <dbReference type="ARBA" id="ARBA00023002"/>
    </source>
</evidence>
<keyword evidence="1" id="KW-0560">Oxidoreductase</keyword>
<accession>A0ABN7IW73</accession>
<dbReference type="Proteomes" id="UP000836402">
    <property type="component" value="Unassembled WGS sequence"/>
</dbReference>
<dbReference type="PANTHER" id="PTHR11540">
    <property type="entry name" value="MALATE AND LACTATE DEHYDROGENASE"/>
    <property type="match status" value="1"/>
</dbReference>
<feature type="compositionally biased region" description="Pro residues" evidence="3">
    <location>
        <begin position="129"/>
        <end position="138"/>
    </location>
</feature>
<dbReference type="EMBL" id="CAJHJG010003099">
    <property type="protein sequence ID" value="CAD6926354.1"/>
    <property type="molecule type" value="Genomic_DNA"/>
</dbReference>